<dbReference type="AlphaFoldDB" id="A0A1A8Z316"/>
<dbReference type="Proteomes" id="UP000198765">
    <property type="component" value="Chromosome I"/>
</dbReference>
<dbReference type="SUPFAM" id="SSF82171">
    <property type="entry name" value="DPP6 N-terminal domain-like"/>
    <property type="match status" value="1"/>
</dbReference>
<accession>A0A1A8Z316</accession>
<keyword evidence="2" id="KW-0472">Membrane</keyword>
<feature type="compositionally biased region" description="Gly residues" evidence="1">
    <location>
        <begin position="427"/>
        <end position="511"/>
    </location>
</feature>
<feature type="compositionally biased region" description="Basic and acidic residues" evidence="1">
    <location>
        <begin position="513"/>
        <end position="538"/>
    </location>
</feature>
<protein>
    <recommendedName>
        <fullName evidence="6">WD40-like Beta Propeller Repeat</fullName>
    </recommendedName>
</protein>
<dbReference type="RefSeq" id="WP_091190986.1">
    <property type="nucleotide sequence ID" value="NZ_LT594324.1"/>
</dbReference>
<feature type="transmembrane region" description="Helical" evidence="2">
    <location>
        <begin position="337"/>
        <end position="359"/>
    </location>
</feature>
<evidence type="ECO:0000256" key="3">
    <source>
        <dbReference type="SAM" id="SignalP"/>
    </source>
</evidence>
<feature type="region of interest" description="Disordered" evidence="1">
    <location>
        <begin position="367"/>
        <end position="553"/>
    </location>
</feature>
<reference evidence="4 5" key="1">
    <citation type="submission" date="2016-06" db="EMBL/GenBank/DDBJ databases">
        <authorList>
            <person name="Kjaerup R.B."/>
            <person name="Dalgaard T.S."/>
            <person name="Juul-Madsen H.R."/>
        </authorList>
    </citation>
    <scope>NUCLEOTIDE SEQUENCE [LARGE SCALE GENOMIC DNA]</scope>
    <source>
        <strain evidence="4 5">DSM 45248</strain>
    </source>
</reference>
<evidence type="ECO:0000313" key="4">
    <source>
        <dbReference type="EMBL" id="SBT38267.1"/>
    </source>
</evidence>
<keyword evidence="2" id="KW-0812">Transmembrane</keyword>
<dbReference type="PATRIC" id="fig|299146.4.peg.349"/>
<keyword evidence="2" id="KW-1133">Transmembrane helix</keyword>
<evidence type="ECO:0008006" key="6">
    <source>
        <dbReference type="Google" id="ProtNLM"/>
    </source>
</evidence>
<gene>
    <name evidence="4" type="ORF">GA0070621_0349</name>
</gene>
<evidence type="ECO:0000313" key="5">
    <source>
        <dbReference type="Proteomes" id="UP000198765"/>
    </source>
</evidence>
<sequence>MRHAVSSATIALGLLGAVVASPGLALAAPAAAPAPKKKCTVEDKRLRELSGLVVTASGYVVINDGSELDSHKRVFFLNAKCAVSDEVRYSGAGPYDTEDLALGPDGKTLWIADTGDNITNKTRRERVAVWTMPLDGSKQPVLHRLSYPEKKPHDAEALLIGDDNLPLVITKDPSGKAEIFKPEAKLRSGDTDPVPMTKVGEVTVPKTTTENKLGAPGRMTVTGAARSPDGAKVVLRTYADAFEYDVTNGDIVGALTTGKPRVTPLADPFGEAISYTPDGKLFVTVSDGGLLDSSEPIDILSYTPSTGGAEALPNAGKDAPKPAAEKSWIEGLTLNEITYLIAAVGVIGALMVGAGIFGIMSARRRSAPTEEPAGGPERGDDVPRNGVPPRGGRPDAPGGPRGGVYGGGGGYGGAPANGPAGRNPSGGVYGGGRPQDGGGRGGGRPQDGGGRGGHGGGPQHGGGVYGGGGGRPSGGGGGGGVYGGGGGGRPQGGGGYGGGAPQGGGRYGGGRAEPPRREPDYGDPRAGRHGDGYDDRGHYGPVSGSREYRGDRY</sequence>
<evidence type="ECO:0000256" key="2">
    <source>
        <dbReference type="SAM" id="Phobius"/>
    </source>
</evidence>
<evidence type="ECO:0000256" key="1">
    <source>
        <dbReference type="SAM" id="MobiDB-lite"/>
    </source>
</evidence>
<feature type="compositionally biased region" description="Gly residues" evidence="1">
    <location>
        <begin position="399"/>
        <end position="415"/>
    </location>
</feature>
<feature type="signal peptide" evidence="3">
    <location>
        <begin position="1"/>
        <end position="27"/>
    </location>
</feature>
<name>A0A1A8Z316_9ACTN</name>
<feature type="compositionally biased region" description="Low complexity" evidence="1">
    <location>
        <begin position="384"/>
        <end position="398"/>
    </location>
</feature>
<dbReference type="SUPFAM" id="SSF50956">
    <property type="entry name" value="Thermostable phytase (3-phytase)"/>
    <property type="match status" value="1"/>
</dbReference>
<feature type="compositionally biased region" description="Low complexity" evidence="1">
    <location>
        <begin position="416"/>
        <end position="426"/>
    </location>
</feature>
<keyword evidence="5" id="KW-1185">Reference proteome</keyword>
<proteinExistence type="predicted"/>
<feature type="chain" id="PRO_5008382326" description="WD40-like Beta Propeller Repeat" evidence="3">
    <location>
        <begin position="28"/>
        <end position="553"/>
    </location>
</feature>
<organism evidence="4 5">
    <name type="scientific">Micromonospora narathiwatensis</name>
    <dbReference type="NCBI Taxonomy" id="299146"/>
    <lineage>
        <taxon>Bacteria</taxon>
        <taxon>Bacillati</taxon>
        <taxon>Actinomycetota</taxon>
        <taxon>Actinomycetes</taxon>
        <taxon>Micromonosporales</taxon>
        <taxon>Micromonosporaceae</taxon>
        <taxon>Micromonospora</taxon>
    </lineage>
</organism>
<keyword evidence="3" id="KW-0732">Signal</keyword>
<dbReference type="EMBL" id="LT594324">
    <property type="protein sequence ID" value="SBT38267.1"/>
    <property type="molecule type" value="Genomic_DNA"/>
</dbReference>